<proteinExistence type="predicted"/>
<protein>
    <submittedName>
        <fullName evidence="2">Uncharacterized protein</fullName>
    </submittedName>
</protein>
<keyword evidence="1" id="KW-0812">Transmembrane</keyword>
<keyword evidence="1" id="KW-1133">Transmembrane helix</keyword>
<dbReference type="EMBL" id="KP796148">
    <property type="protein sequence ID" value="AKT72863.1"/>
    <property type="molecule type" value="Genomic_DNA"/>
</dbReference>
<feature type="transmembrane region" description="Helical" evidence="1">
    <location>
        <begin position="57"/>
        <end position="79"/>
    </location>
</feature>
<dbReference type="Proteomes" id="UP000118435">
    <property type="component" value="Segment"/>
</dbReference>
<sequence>MPVPSFQRAVPALCLLLLLSAPLLRWSYHFARQYCTDCFISAAHWLLNASFWLVPRLLFLFGYIMVLSWITLLCIFLALRCISVFRGAEIFDEPAGREAQ</sequence>
<evidence type="ECO:0000313" key="3">
    <source>
        <dbReference type="Proteomes" id="UP000118435"/>
    </source>
</evidence>
<reference evidence="2 3" key="1">
    <citation type="journal article" date="2016" name="BMC Genomics">
        <title>A novel strain of cynomolgus macaque cytomegalovirus: implications for host-virus co-evolution.</title>
        <authorList>
            <person name="Russell J.N."/>
            <person name="Marsh A.K."/>
            <person name="Willer D.O."/>
            <person name="Ambagala A.P."/>
            <person name="Dzamba M."/>
            <person name="Chan J.K."/>
            <person name="Pilon R."/>
            <person name="Fournier J."/>
            <person name="Brudno M."/>
            <person name="Antony J.M."/>
            <person name="Sandstrom P."/>
            <person name="Evans B.J."/>
            <person name="MacDonald K.S."/>
        </authorList>
    </citation>
    <scope>NUCLEOTIDE SEQUENCE [LARGE SCALE GENOMIC DNA]</scope>
    <source>
        <strain evidence="2">Mauritius</strain>
    </source>
</reference>
<organism evidence="2 3">
    <name type="scientific">Cynomolgus macaque cytomegalovirus strain Mauritius</name>
    <dbReference type="NCBI Taxonomy" id="1690255"/>
    <lineage>
        <taxon>Viruses</taxon>
        <taxon>Duplodnaviria</taxon>
        <taxon>Heunggongvirae</taxon>
        <taxon>Peploviricota</taxon>
        <taxon>Herviviricetes</taxon>
        <taxon>Herpesvirales</taxon>
        <taxon>Orthoherpesviridae</taxon>
        <taxon>Betaherpesvirinae</taxon>
        <taxon>Cytomegalovirus</taxon>
        <taxon>Cytomegalovirus macacinebeta3</taxon>
    </lineage>
</organism>
<evidence type="ECO:0000256" key="1">
    <source>
        <dbReference type="SAM" id="Phobius"/>
    </source>
</evidence>
<name>A0A0K1H075_9BETA</name>
<accession>A0A0K1H075</accession>
<keyword evidence="1" id="KW-0472">Membrane</keyword>
<gene>
    <name evidence="2" type="primary">Cy06</name>
</gene>
<evidence type="ECO:0000313" key="2">
    <source>
        <dbReference type="EMBL" id="AKT72863.1"/>
    </source>
</evidence>